<organism evidence="2 3">
    <name type="scientific">Alsobacter soli</name>
    <dbReference type="NCBI Taxonomy" id="2109933"/>
    <lineage>
        <taxon>Bacteria</taxon>
        <taxon>Pseudomonadati</taxon>
        <taxon>Pseudomonadota</taxon>
        <taxon>Alphaproteobacteria</taxon>
        <taxon>Hyphomicrobiales</taxon>
        <taxon>Alsobacteraceae</taxon>
        <taxon>Alsobacter</taxon>
    </lineage>
</organism>
<keyword evidence="1" id="KW-0732">Signal</keyword>
<gene>
    <name evidence="2" type="ORF">SLNSH_06565</name>
</gene>
<feature type="signal peptide" evidence="1">
    <location>
        <begin position="1"/>
        <end position="21"/>
    </location>
</feature>
<reference evidence="3" key="1">
    <citation type="submission" date="2018-03" db="EMBL/GenBank/DDBJ databases">
        <authorList>
            <person name="Sun L."/>
            <person name="Liu H."/>
            <person name="Chen W."/>
            <person name="Huang K."/>
            <person name="Liu W."/>
            <person name="Gao X."/>
        </authorList>
    </citation>
    <scope>NUCLEOTIDE SEQUENCE [LARGE SCALE GENOMIC DNA]</scope>
    <source>
        <strain evidence="3">SH9</strain>
    </source>
</reference>
<dbReference type="Pfam" id="PF04214">
    <property type="entry name" value="DUF411"/>
    <property type="match status" value="1"/>
</dbReference>
<dbReference type="Proteomes" id="UP000239772">
    <property type="component" value="Unassembled WGS sequence"/>
</dbReference>
<dbReference type="PROSITE" id="PS51318">
    <property type="entry name" value="TAT"/>
    <property type="match status" value="1"/>
</dbReference>
<proteinExistence type="predicted"/>
<dbReference type="OrthoDB" id="14727at2"/>
<evidence type="ECO:0000313" key="2">
    <source>
        <dbReference type="EMBL" id="PSC05641.1"/>
    </source>
</evidence>
<accession>A0A2T1HVH5</accession>
<comment type="caution">
    <text evidence="2">The sequence shown here is derived from an EMBL/GenBank/DDBJ whole genome shotgun (WGS) entry which is preliminary data.</text>
</comment>
<sequence length="158" mass="16380">MTTHPDRRAALMMLAAPLALAAVPARAQALPKVAVSKDPSCSCCAGWVAHMRRAGFQVDVTEAQDMEAVKRRLGVPEDLASCHTALVEAYVVEGHVPADAVKRLLAEHPAGKGLAVPGMPVGSPGMEVRGAAADAYAVVLFGGGSPKVFARYRGATPL</sequence>
<dbReference type="EMBL" id="PVZS01000006">
    <property type="protein sequence ID" value="PSC05641.1"/>
    <property type="molecule type" value="Genomic_DNA"/>
</dbReference>
<protein>
    <submittedName>
        <fullName evidence="2">Metal-binding protein</fullName>
    </submittedName>
</protein>
<dbReference type="RefSeq" id="WP_106335884.1">
    <property type="nucleotide sequence ID" value="NZ_PVZS01000006.1"/>
</dbReference>
<dbReference type="InterPro" id="IPR006311">
    <property type="entry name" value="TAT_signal"/>
</dbReference>
<evidence type="ECO:0000256" key="1">
    <source>
        <dbReference type="SAM" id="SignalP"/>
    </source>
</evidence>
<dbReference type="AlphaFoldDB" id="A0A2T1HVH5"/>
<dbReference type="InterPro" id="IPR007332">
    <property type="entry name" value="DUF411"/>
</dbReference>
<evidence type="ECO:0000313" key="3">
    <source>
        <dbReference type="Proteomes" id="UP000239772"/>
    </source>
</evidence>
<feature type="chain" id="PRO_5015722901" evidence="1">
    <location>
        <begin position="22"/>
        <end position="158"/>
    </location>
</feature>
<name>A0A2T1HVH5_9HYPH</name>
<keyword evidence="3" id="KW-1185">Reference proteome</keyword>